<dbReference type="InterPro" id="IPR011256">
    <property type="entry name" value="Reg_factor_effector_dom_sf"/>
</dbReference>
<feature type="domain" description="AraC effector-binding" evidence="1">
    <location>
        <begin position="1"/>
        <end position="159"/>
    </location>
</feature>
<reference evidence="3" key="1">
    <citation type="submission" date="2018-12" db="EMBL/GenBank/DDBJ databases">
        <title>Genome sequence of Peanibacillus sp.</title>
        <authorList>
            <person name="Subramani G."/>
            <person name="Srinivasan S."/>
            <person name="Kim M.K."/>
        </authorList>
    </citation>
    <scope>NUCLEOTIDE SEQUENCE [LARGE SCALE GENOMIC DNA]</scope>
    <source>
        <strain evidence="3">18JY67-1</strain>
    </source>
</reference>
<organism evidence="2 3">
    <name type="scientific">Paenibacillus albus</name>
    <dbReference type="NCBI Taxonomy" id="2495582"/>
    <lineage>
        <taxon>Bacteria</taxon>
        <taxon>Bacillati</taxon>
        <taxon>Bacillota</taxon>
        <taxon>Bacilli</taxon>
        <taxon>Bacillales</taxon>
        <taxon>Paenibacillaceae</taxon>
        <taxon>Paenibacillus</taxon>
    </lineage>
</organism>
<name>A0A3S9A2M0_9BACL</name>
<dbReference type="InterPro" id="IPR029442">
    <property type="entry name" value="GyrI-like"/>
</dbReference>
<gene>
    <name evidence="2" type="ORF">EJC50_09895</name>
</gene>
<dbReference type="OrthoDB" id="2625710at2"/>
<keyword evidence="3" id="KW-1185">Reference proteome</keyword>
<dbReference type="InterPro" id="IPR010499">
    <property type="entry name" value="AraC_E-bd"/>
</dbReference>
<dbReference type="EMBL" id="CP034437">
    <property type="protein sequence ID" value="AZN39926.1"/>
    <property type="molecule type" value="Genomic_DNA"/>
</dbReference>
<protein>
    <submittedName>
        <fullName evidence="2">AraC family transcriptional regulator</fullName>
    </submittedName>
</protein>
<proteinExistence type="predicted"/>
<dbReference type="Proteomes" id="UP000272528">
    <property type="component" value="Chromosome"/>
</dbReference>
<accession>A0A3S9A2M0</accession>
<dbReference type="RefSeq" id="WP_126014988.1">
    <property type="nucleotide sequence ID" value="NZ_CP034437.1"/>
</dbReference>
<dbReference type="KEGG" id="palb:EJC50_09895"/>
<dbReference type="SMART" id="SM00871">
    <property type="entry name" value="AraC_E_bind"/>
    <property type="match status" value="1"/>
</dbReference>
<dbReference type="Pfam" id="PF06445">
    <property type="entry name" value="GyrI-like"/>
    <property type="match status" value="1"/>
</dbReference>
<dbReference type="AlphaFoldDB" id="A0A3S9A2M0"/>
<sequence length="161" mass="18305">MDAELTFQKDLKLIALHIVCPFSAMQTEIPEGFNRLKSRLGEIHNRLDHTQIIGFYPQSSDSPDMDNCHYYLGVEVANNDVVPEDLMSITILSGQYVSYMHKGSLESFGAAYATVNSYIEDHGFFNNLSRHVLEVKNINNDLHNRLKEDNEITLMIPVNSN</sequence>
<evidence type="ECO:0000259" key="1">
    <source>
        <dbReference type="SMART" id="SM00871"/>
    </source>
</evidence>
<evidence type="ECO:0000313" key="2">
    <source>
        <dbReference type="EMBL" id="AZN39926.1"/>
    </source>
</evidence>
<dbReference type="Gene3D" id="3.20.80.10">
    <property type="entry name" value="Regulatory factor, effector binding domain"/>
    <property type="match status" value="1"/>
</dbReference>
<dbReference type="SUPFAM" id="SSF55136">
    <property type="entry name" value="Probable bacterial effector-binding domain"/>
    <property type="match status" value="1"/>
</dbReference>
<evidence type="ECO:0000313" key="3">
    <source>
        <dbReference type="Proteomes" id="UP000272528"/>
    </source>
</evidence>